<dbReference type="InterPro" id="IPR036942">
    <property type="entry name" value="Beta-barrel_TonB_sf"/>
</dbReference>
<name>A0ABW3WDR9_9RHOO</name>
<keyword evidence="9 10" id="KW-0998">Cell outer membrane</keyword>
<dbReference type="RefSeq" id="WP_277834546.1">
    <property type="nucleotide sequence ID" value="NZ_JARQZE010000014.1"/>
</dbReference>
<evidence type="ECO:0000256" key="12">
    <source>
        <dbReference type="SAM" id="SignalP"/>
    </source>
</evidence>
<evidence type="ECO:0000256" key="4">
    <source>
        <dbReference type="ARBA" id="ARBA00022452"/>
    </source>
</evidence>
<dbReference type="Pfam" id="PF07715">
    <property type="entry name" value="Plug"/>
    <property type="match status" value="1"/>
</dbReference>
<evidence type="ECO:0000256" key="7">
    <source>
        <dbReference type="ARBA" id="ARBA00023136"/>
    </source>
</evidence>
<dbReference type="PANTHER" id="PTHR30069">
    <property type="entry name" value="TONB-DEPENDENT OUTER MEMBRANE RECEPTOR"/>
    <property type="match status" value="1"/>
</dbReference>
<dbReference type="InterPro" id="IPR012910">
    <property type="entry name" value="Plug_dom"/>
</dbReference>
<keyword evidence="8 15" id="KW-0675">Receptor</keyword>
<dbReference type="PROSITE" id="PS52016">
    <property type="entry name" value="TONB_DEPENDENT_REC_3"/>
    <property type="match status" value="1"/>
</dbReference>
<gene>
    <name evidence="15" type="ORF">ACFQ4M_10850</name>
</gene>
<keyword evidence="4 10" id="KW-1134">Transmembrane beta strand</keyword>
<keyword evidence="16" id="KW-1185">Reference proteome</keyword>
<dbReference type="EMBL" id="JBHTMC010000023">
    <property type="protein sequence ID" value="MFD1264081.1"/>
    <property type="molecule type" value="Genomic_DNA"/>
</dbReference>
<evidence type="ECO:0000256" key="9">
    <source>
        <dbReference type="ARBA" id="ARBA00023237"/>
    </source>
</evidence>
<keyword evidence="12" id="KW-0732">Signal</keyword>
<evidence type="ECO:0000256" key="1">
    <source>
        <dbReference type="ARBA" id="ARBA00004571"/>
    </source>
</evidence>
<keyword evidence="5 10" id="KW-0812">Transmembrane</keyword>
<sequence>MRSHSGTAGGLALILTASLCAGQVRAEDSFFAPLPVVLSASRLPQTLHDSPAAVTVFDADFIAATGYRDLSRLMRLVPGFQVGQERGNAHWVTYHGLGMDYPLQMQVLIDGRSFPAPSFNSSAERISLQDIERIEVVRGSNSAAFGSNAFLGIVNIRTRHSADSTGTSLRLSRGAPGILDVSARHAVESAPLSLRISAQHEADEGFAGLHDGRRTNLLSVRGDLQLDERNELNLNAVLAEGRRDAGYERSFFNSAGMRESQHANRTLHLRWRHVAAAEEEWLVSAYWNRQRVRDEWRLDSRINPPLPLAPGVAFGADVGNTAVTDQHSLEVEHRWRLDPATRVLWGAEWRHVEQASPFYFHAAKAHQRSEQRLFANLEWRSAPAWLWNFGGMVEKLGGDAARFAPRVFLNWQAAPDMTWRLGHSRAWRQPGLFERNADVRIVSDTGTLLQQRQLPNPALRPQRIDAFELGFLGILPDQRSTLDVRLFHERIDDLIVRQPGPLITDLPRTGDAGYLAFLETLRSTRWENYAGEVRLSGLEYQLRTSPWPGTEFILSHSMIDRRAADDRIRSNTAPYSGSLSWLQRVGPWQSMLSVLRMGPIDAGFSYVPGFSYTVPAYTTVDWSAARSFRLEHGTLSLRLSAINLLGRHQELANRPLQAQAEYRNRPANQAGRQVHVTLQAEF</sequence>
<dbReference type="InterPro" id="IPR000531">
    <property type="entry name" value="Beta-barrel_TonB"/>
</dbReference>
<evidence type="ECO:0000259" key="13">
    <source>
        <dbReference type="Pfam" id="PF00593"/>
    </source>
</evidence>
<proteinExistence type="inferred from homology"/>
<feature type="domain" description="TonB-dependent receptor-like beta-barrel" evidence="13">
    <location>
        <begin position="233"/>
        <end position="644"/>
    </location>
</feature>
<keyword evidence="3 10" id="KW-0813">Transport</keyword>
<dbReference type="Gene3D" id="2.40.170.20">
    <property type="entry name" value="TonB-dependent receptor, beta-barrel domain"/>
    <property type="match status" value="1"/>
</dbReference>
<comment type="similarity">
    <text evidence="2 10 11">Belongs to the TonB-dependent receptor family.</text>
</comment>
<feature type="domain" description="TonB-dependent receptor plug" evidence="14">
    <location>
        <begin position="48"/>
        <end position="152"/>
    </location>
</feature>
<comment type="caution">
    <text evidence="15">The sequence shown here is derived from an EMBL/GenBank/DDBJ whole genome shotgun (WGS) entry which is preliminary data.</text>
</comment>
<dbReference type="SUPFAM" id="SSF56935">
    <property type="entry name" value="Porins"/>
    <property type="match status" value="1"/>
</dbReference>
<evidence type="ECO:0000256" key="6">
    <source>
        <dbReference type="ARBA" id="ARBA00023077"/>
    </source>
</evidence>
<dbReference type="InterPro" id="IPR039426">
    <property type="entry name" value="TonB-dep_rcpt-like"/>
</dbReference>
<feature type="chain" id="PRO_5045811579" evidence="12">
    <location>
        <begin position="27"/>
        <end position="682"/>
    </location>
</feature>
<keyword evidence="7 10" id="KW-0472">Membrane</keyword>
<dbReference type="InterPro" id="IPR037066">
    <property type="entry name" value="Plug_dom_sf"/>
</dbReference>
<dbReference type="Gene3D" id="2.170.130.10">
    <property type="entry name" value="TonB-dependent receptor, plug domain"/>
    <property type="match status" value="1"/>
</dbReference>
<dbReference type="Proteomes" id="UP001597158">
    <property type="component" value="Unassembled WGS sequence"/>
</dbReference>
<evidence type="ECO:0000256" key="3">
    <source>
        <dbReference type="ARBA" id="ARBA00022448"/>
    </source>
</evidence>
<dbReference type="PANTHER" id="PTHR30069:SF27">
    <property type="entry name" value="BLL4766 PROTEIN"/>
    <property type="match status" value="1"/>
</dbReference>
<evidence type="ECO:0000256" key="11">
    <source>
        <dbReference type="RuleBase" id="RU003357"/>
    </source>
</evidence>
<reference evidence="16" key="1">
    <citation type="journal article" date="2019" name="Int. J. Syst. Evol. Microbiol.">
        <title>The Global Catalogue of Microorganisms (GCM) 10K type strain sequencing project: providing services to taxonomists for standard genome sequencing and annotation.</title>
        <authorList>
            <consortium name="The Broad Institute Genomics Platform"/>
            <consortium name="The Broad Institute Genome Sequencing Center for Infectious Disease"/>
            <person name="Wu L."/>
            <person name="Ma J."/>
        </authorList>
    </citation>
    <scope>NUCLEOTIDE SEQUENCE [LARGE SCALE GENOMIC DNA]</scope>
    <source>
        <strain evidence="16">CCUG 48884</strain>
    </source>
</reference>
<feature type="signal peptide" evidence="12">
    <location>
        <begin position="1"/>
        <end position="26"/>
    </location>
</feature>
<evidence type="ECO:0000256" key="2">
    <source>
        <dbReference type="ARBA" id="ARBA00009810"/>
    </source>
</evidence>
<evidence type="ECO:0000256" key="10">
    <source>
        <dbReference type="PROSITE-ProRule" id="PRU01360"/>
    </source>
</evidence>
<comment type="subcellular location">
    <subcellularLocation>
        <location evidence="1 10">Cell outer membrane</location>
        <topology evidence="1 10">Multi-pass membrane protein</topology>
    </subcellularLocation>
</comment>
<evidence type="ECO:0000313" key="15">
    <source>
        <dbReference type="EMBL" id="MFD1264081.1"/>
    </source>
</evidence>
<evidence type="ECO:0000256" key="8">
    <source>
        <dbReference type="ARBA" id="ARBA00023170"/>
    </source>
</evidence>
<dbReference type="Pfam" id="PF00593">
    <property type="entry name" value="TonB_dep_Rec_b-barrel"/>
    <property type="match status" value="1"/>
</dbReference>
<keyword evidence="6 11" id="KW-0798">TonB box</keyword>
<evidence type="ECO:0000313" key="16">
    <source>
        <dbReference type="Proteomes" id="UP001597158"/>
    </source>
</evidence>
<organism evidence="15 16">
    <name type="scientific">Thauera mechernichensis</name>
    <dbReference type="NCBI Taxonomy" id="82788"/>
    <lineage>
        <taxon>Bacteria</taxon>
        <taxon>Pseudomonadati</taxon>
        <taxon>Pseudomonadota</taxon>
        <taxon>Betaproteobacteria</taxon>
        <taxon>Rhodocyclales</taxon>
        <taxon>Zoogloeaceae</taxon>
        <taxon>Thauera</taxon>
    </lineage>
</organism>
<evidence type="ECO:0000256" key="5">
    <source>
        <dbReference type="ARBA" id="ARBA00022692"/>
    </source>
</evidence>
<protein>
    <submittedName>
        <fullName evidence="15">TonB-dependent receptor plug domain-containing protein</fullName>
    </submittedName>
</protein>
<evidence type="ECO:0000259" key="14">
    <source>
        <dbReference type="Pfam" id="PF07715"/>
    </source>
</evidence>
<accession>A0ABW3WDR9</accession>